<dbReference type="AlphaFoldDB" id="A0A0H3CBB6"/>
<dbReference type="SMR" id="A0A0H3CBB6"/>
<dbReference type="PhylomeDB" id="A0A0H3CBB6"/>
<keyword evidence="2" id="KW-0813">Transport</keyword>
<keyword evidence="4 6" id="KW-1133">Transmembrane helix</keyword>
<name>A0A0H3CBB6_CAUVN</name>
<feature type="transmembrane region" description="Helical" evidence="6">
    <location>
        <begin position="266"/>
        <end position="283"/>
    </location>
</feature>
<feature type="transmembrane region" description="Helical" evidence="6">
    <location>
        <begin position="317"/>
        <end position="341"/>
    </location>
</feature>
<gene>
    <name evidence="7" type="ordered locus">CCNA_02729</name>
</gene>
<feature type="transmembrane region" description="Helical" evidence="6">
    <location>
        <begin position="102"/>
        <end position="121"/>
    </location>
</feature>
<dbReference type="GO" id="GO:0035673">
    <property type="term" value="F:oligopeptide transmembrane transporter activity"/>
    <property type="evidence" value="ECO:0007669"/>
    <property type="project" value="InterPro"/>
</dbReference>
<evidence type="ECO:0000313" key="7">
    <source>
        <dbReference type="EMBL" id="ACL96194.1"/>
    </source>
</evidence>
<evidence type="ECO:0000256" key="3">
    <source>
        <dbReference type="ARBA" id="ARBA00022692"/>
    </source>
</evidence>
<dbReference type="OrthoDB" id="9809340at2"/>
<evidence type="ECO:0000256" key="1">
    <source>
        <dbReference type="ARBA" id="ARBA00004141"/>
    </source>
</evidence>
<sequence length="666" mass="67570">MLMADTTAPRTELTLRGVLLGILITLVFTAAQVYLGLKVGLTFATAIPAAVISMALLRAFKTSTIQENNIVQTIASAAGTLSAVIFVLPGLLMIGWWANVPFLPTFGACAVGGILGVMYTIPLRRALVTNSNLPYPEGVAAAEVLKVGAGSREGAAEGKAGLAAIGFSALASALFGALGAAKLFAAEIAAYFKFKLGAASGATGIGASSSLALMGAGHLMGITVGVAMFTGLFIAWAILVPILTLVTPMPEADAATHALTVWKSQVRFLGAGVIGAAAIWTLAKLVGPITSGLKSAFAAAQARKAGGAKLPRVEQDIPIGIVGLVSVLLLAPAGWFLAHFLTGGPIASLTTPLVAIGIGYLVFAGLLAAAVCGYMAGLIGSSNSPVSGIAILSVLGASLMVGMVGRGVIGPDVTKALIAFALYVTTCVLAVAVVANDNLQDLKTGQLVDATPWKQQVGLIIGVLAGSMVIPFVLELLNRSYGFAGAPNLQAISDEPLAAPQATLISTLAKGVLGGNLDWGLLGYGALIGLGLVAVDAILRKTSHERLSLPPLGVGLAIYLPSSVTAPVVVGALAGWLYEKVVSKDRAAEPSRRLGVLIASGFIVGESLFNVSLALLIVSTGKGDPLALPFAPSEHVGMFLSLAAAAIVVVGFYRWARKAGAKAMEA</sequence>
<organism evidence="7 8">
    <name type="scientific">Caulobacter vibrioides (strain NA1000 / CB15N)</name>
    <name type="common">Caulobacter crescentus</name>
    <dbReference type="NCBI Taxonomy" id="565050"/>
    <lineage>
        <taxon>Bacteria</taxon>
        <taxon>Pseudomonadati</taxon>
        <taxon>Pseudomonadota</taxon>
        <taxon>Alphaproteobacteria</taxon>
        <taxon>Caulobacterales</taxon>
        <taxon>Caulobacteraceae</taxon>
        <taxon>Caulobacter</taxon>
    </lineage>
</organism>
<feature type="transmembrane region" description="Helical" evidence="6">
    <location>
        <begin position="353"/>
        <end position="376"/>
    </location>
</feature>
<feature type="transmembrane region" description="Helical" evidence="6">
    <location>
        <begin position="13"/>
        <end position="35"/>
    </location>
</feature>
<dbReference type="RefSeq" id="WP_010920498.1">
    <property type="nucleotide sequence ID" value="NC_011916.1"/>
</dbReference>
<dbReference type="PATRIC" id="fig|565050.3.peg.2675"/>
<feature type="transmembrane region" description="Helical" evidence="6">
    <location>
        <begin position="162"/>
        <end position="185"/>
    </location>
</feature>
<feature type="transmembrane region" description="Helical" evidence="6">
    <location>
        <begin position="519"/>
        <end position="538"/>
    </location>
</feature>
<dbReference type="HOGENOM" id="CLU_018238_1_1_5"/>
<feature type="transmembrane region" description="Helical" evidence="6">
    <location>
        <begin position="594"/>
        <end position="618"/>
    </location>
</feature>
<dbReference type="KEGG" id="ccs:CCNA_02729"/>
<dbReference type="Proteomes" id="UP000001364">
    <property type="component" value="Chromosome"/>
</dbReference>
<feature type="transmembrane region" description="Helical" evidence="6">
    <location>
        <begin position="219"/>
        <end position="246"/>
    </location>
</feature>
<evidence type="ECO:0000256" key="6">
    <source>
        <dbReference type="SAM" id="Phobius"/>
    </source>
</evidence>
<dbReference type="GO" id="GO:0016020">
    <property type="term" value="C:membrane"/>
    <property type="evidence" value="ECO:0007669"/>
    <property type="project" value="UniProtKB-SubCell"/>
</dbReference>
<proteinExistence type="predicted"/>
<dbReference type="RefSeq" id="YP_002518102.1">
    <property type="nucleotide sequence ID" value="NC_011916.1"/>
</dbReference>
<feature type="transmembrane region" description="Helical" evidence="6">
    <location>
        <begin position="388"/>
        <end position="409"/>
    </location>
</feature>
<dbReference type="InterPro" id="IPR004814">
    <property type="entry name" value="Oligopep_transpt"/>
</dbReference>
<dbReference type="PANTHER" id="PTHR31645:SF0">
    <property type="entry name" value="OLIGOPEPTIDE TRANSPORTER YGL114W-RELATED"/>
    <property type="match status" value="1"/>
</dbReference>
<evidence type="ECO:0000256" key="5">
    <source>
        <dbReference type="ARBA" id="ARBA00023136"/>
    </source>
</evidence>
<dbReference type="GeneID" id="7330890"/>
<dbReference type="PANTHER" id="PTHR31645">
    <property type="entry name" value="OLIGOPEPTIDE TRANSPORTER YGL114W-RELATED"/>
    <property type="match status" value="1"/>
</dbReference>
<feature type="transmembrane region" description="Helical" evidence="6">
    <location>
        <begin position="558"/>
        <end position="578"/>
    </location>
</feature>
<feature type="transmembrane region" description="Helical" evidence="6">
    <location>
        <begin position="455"/>
        <end position="474"/>
    </location>
</feature>
<comment type="subcellular location">
    <subcellularLocation>
        <location evidence="1">Membrane</location>
        <topology evidence="1">Multi-pass membrane protein</topology>
    </subcellularLocation>
</comment>
<dbReference type="NCBIfam" id="TIGR00733">
    <property type="entry name" value="OPT family oligopeptide transporter"/>
    <property type="match status" value="1"/>
</dbReference>
<accession>A0A0H3CBB6</accession>
<dbReference type="EMBL" id="CP001340">
    <property type="protein sequence ID" value="ACL96194.1"/>
    <property type="molecule type" value="Genomic_DNA"/>
</dbReference>
<dbReference type="Pfam" id="PF03169">
    <property type="entry name" value="OPT"/>
    <property type="match status" value="1"/>
</dbReference>
<feature type="transmembrane region" description="Helical" evidence="6">
    <location>
        <begin position="72"/>
        <end position="96"/>
    </location>
</feature>
<feature type="transmembrane region" description="Helical" evidence="6">
    <location>
        <begin position="638"/>
        <end position="656"/>
    </location>
</feature>
<evidence type="ECO:0000256" key="2">
    <source>
        <dbReference type="ARBA" id="ARBA00022448"/>
    </source>
</evidence>
<feature type="transmembrane region" description="Helical" evidence="6">
    <location>
        <begin position="41"/>
        <end position="60"/>
    </location>
</feature>
<feature type="transmembrane region" description="Helical" evidence="6">
    <location>
        <begin position="416"/>
        <end position="435"/>
    </location>
</feature>
<dbReference type="NCBIfam" id="TIGR00728">
    <property type="entry name" value="OPT_sfam"/>
    <property type="match status" value="1"/>
</dbReference>
<evidence type="ECO:0000313" key="8">
    <source>
        <dbReference type="Proteomes" id="UP000001364"/>
    </source>
</evidence>
<dbReference type="InterPro" id="IPR045035">
    <property type="entry name" value="YSL-like"/>
</dbReference>
<keyword evidence="8" id="KW-1185">Reference proteome</keyword>
<keyword evidence="5 6" id="KW-0472">Membrane</keyword>
<reference evidence="7 8" key="1">
    <citation type="journal article" date="2010" name="J. Bacteriol.">
        <title>The genetic basis of laboratory adaptation in Caulobacter crescentus.</title>
        <authorList>
            <person name="Marks M.E."/>
            <person name="Castro-Rojas C.M."/>
            <person name="Teiling C."/>
            <person name="Du L."/>
            <person name="Kapatral V."/>
            <person name="Walunas T.L."/>
            <person name="Crosson S."/>
        </authorList>
    </citation>
    <scope>NUCLEOTIDE SEQUENCE [LARGE SCALE GENOMIC DNA]</scope>
    <source>
        <strain evidence="8">NA1000 / CB15N</strain>
    </source>
</reference>
<keyword evidence="3 6" id="KW-0812">Transmembrane</keyword>
<protein>
    <submittedName>
        <fullName evidence="7">Oligopeptide transporter</fullName>
    </submittedName>
</protein>
<evidence type="ECO:0000256" key="4">
    <source>
        <dbReference type="ARBA" id="ARBA00022989"/>
    </source>
</evidence>
<dbReference type="InterPro" id="IPR004813">
    <property type="entry name" value="OPT"/>
</dbReference>